<dbReference type="EMBL" id="VSSQ01042518">
    <property type="protein sequence ID" value="MPM96111.1"/>
    <property type="molecule type" value="Genomic_DNA"/>
</dbReference>
<organism evidence="1">
    <name type="scientific">bioreactor metagenome</name>
    <dbReference type="NCBI Taxonomy" id="1076179"/>
    <lineage>
        <taxon>unclassified sequences</taxon>
        <taxon>metagenomes</taxon>
        <taxon>ecological metagenomes</taxon>
    </lineage>
</organism>
<name>A0A645E3H5_9ZZZZ</name>
<gene>
    <name evidence="1" type="ORF">SDC9_143268</name>
</gene>
<evidence type="ECO:0000313" key="1">
    <source>
        <dbReference type="EMBL" id="MPM96111.1"/>
    </source>
</evidence>
<reference evidence="1" key="1">
    <citation type="submission" date="2019-08" db="EMBL/GenBank/DDBJ databases">
        <authorList>
            <person name="Kucharzyk K."/>
            <person name="Murdoch R.W."/>
            <person name="Higgins S."/>
            <person name="Loffler F."/>
        </authorList>
    </citation>
    <scope>NUCLEOTIDE SEQUENCE</scope>
</reference>
<comment type="caution">
    <text evidence="1">The sequence shown here is derived from an EMBL/GenBank/DDBJ whole genome shotgun (WGS) entry which is preliminary data.</text>
</comment>
<dbReference type="AlphaFoldDB" id="A0A645E3H5"/>
<accession>A0A645E3H5</accession>
<protein>
    <submittedName>
        <fullName evidence="1">Uncharacterized protein</fullName>
    </submittedName>
</protein>
<sequence>MYYYTPFLLHLPGSSIALMIYISNNHFIPGLKISGYSRSKVEIYCCRIGTKGNLIPRTSNKICKSFSGFQKHIICLNAGGKNSVNIAIMPCEIIYYLVDDPLGYLCASWPIQICGRVSVYLSFHSRKLFSHSFNIVFHRKSP</sequence>
<proteinExistence type="predicted"/>